<reference evidence="2" key="1">
    <citation type="journal article" date="2013" name="J. Exp. Biol.">
        <title>Frog nuptial pads secrete mating season-specific proteins related to salamander pheromones.</title>
        <authorList>
            <person name="Willaert B."/>
            <person name="Bossuyt F."/>
            <person name="Janssenswillen S."/>
            <person name="Adriaens D."/>
            <person name="Baggerman G."/>
            <person name="Matthijs S."/>
            <person name="Pauwels E."/>
            <person name="Proost P."/>
            <person name="Raepsaet A."/>
            <person name="Schoofs L."/>
            <person name="Stegen G."/>
            <person name="Treer D."/>
            <person name="Van Hoorebeke L."/>
            <person name="Vandebergh W."/>
            <person name="Van Bocxlaer I."/>
        </authorList>
    </citation>
    <scope>NUCLEOTIDE SEQUENCE</scope>
</reference>
<proteinExistence type="evidence at transcript level"/>
<keyword evidence="1" id="KW-0732">Signal</keyword>
<organism evidence="2">
    <name type="scientific">Rana temporaria</name>
    <name type="common">European common frog</name>
    <dbReference type="NCBI Taxonomy" id="8407"/>
    <lineage>
        <taxon>Eukaryota</taxon>
        <taxon>Metazoa</taxon>
        <taxon>Chordata</taxon>
        <taxon>Craniata</taxon>
        <taxon>Vertebrata</taxon>
        <taxon>Euteleostomi</taxon>
        <taxon>Amphibia</taxon>
        <taxon>Batrachia</taxon>
        <taxon>Anura</taxon>
        <taxon>Neobatrachia</taxon>
        <taxon>Ranoidea</taxon>
        <taxon>Ranidae</taxon>
        <taxon>Rana</taxon>
        <taxon>Rana</taxon>
    </lineage>
</organism>
<sequence length="104" mass="11383">MKAVISLLFLGLLFLHGEALQCYKGSCTGRPTCSLPVEICTGDQDQCVRRTKIRTNTGISANHRGDRAWTTPGCATKANCLELKPMKHHSRCCSGDLCNSPKEM</sequence>
<evidence type="ECO:0000313" key="2">
    <source>
        <dbReference type="EMBL" id="AGW22430.1"/>
    </source>
</evidence>
<accession>U3MXV3</accession>
<feature type="chain" id="PRO_5004646681" evidence="1">
    <location>
        <begin position="20"/>
        <end position="104"/>
    </location>
</feature>
<dbReference type="SUPFAM" id="SSF57302">
    <property type="entry name" value="Snake toxin-like"/>
    <property type="match status" value="1"/>
</dbReference>
<dbReference type="Gene3D" id="2.10.60.10">
    <property type="entry name" value="CD59"/>
    <property type="match status" value="1"/>
</dbReference>
<name>U3MXV3_RANTE</name>
<dbReference type="InterPro" id="IPR045860">
    <property type="entry name" value="Snake_toxin-like_sf"/>
</dbReference>
<dbReference type="AlphaFoldDB" id="U3MXV3"/>
<dbReference type="EMBL" id="KC282377">
    <property type="protein sequence ID" value="AGW22430.1"/>
    <property type="molecule type" value="mRNA"/>
</dbReference>
<protein>
    <submittedName>
        <fullName evidence="2">Amplexin 2</fullName>
    </submittedName>
</protein>
<feature type="signal peptide" evidence="1">
    <location>
        <begin position="1"/>
        <end position="19"/>
    </location>
</feature>
<evidence type="ECO:0000256" key="1">
    <source>
        <dbReference type="SAM" id="SignalP"/>
    </source>
</evidence>